<keyword evidence="4" id="KW-1185">Reference proteome</keyword>
<protein>
    <submittedName>
        <fullName evidence="3">TniQ protein</fullName>
    </submittedName>
</protein>
<dbReference type="STRING" id="34027.SAMN05421829_10610"/>
<evidence type="ECO:0000313" key="4">
    <source>
        <dbReference type="Proteomes" id="UP000186819"/>
    </source>
</evidence>
<dbReference type="AlphaFoldDB" id="A0A1N6UQY6"/>
<evidence type="ECO:0000259" key="2">
    <source>
        <dbReference type="Pfam" id="PF06527"/>
    </source>
</evidence>
<dbReference type="InterPro" id="IPR009492">
    <property type="entry name" value="TniQ"/>
</dbReference>
<feature type="region of interest" description="Disordered" evidence="1">
    <location>
        <begin position="1"/>
        <end position="32"/>
    </location>
</feature>
<dbReference type="OrthoDB" id="470139at2"/>
<gene>
    <name evidence="3" type="ORF">SAMN05421829_10610</name>
</gene>
<evidence type="ECO:0000256" key="1">
    <source>
        <dbReference type="SAM" id="MobiDB-lite"/>
    </source>
</evidence>
<dbReference type="RefSeq" id="WP_076602025.1">
    <property type="nucleotide sequence ID" value="NZ_FTMD01000006.1"/>
</dbReference>
<evidence type="ECO:0000313" key="3">
    <source>
        <dbReference type="EMBL" id="SIQ68019.1"/>
    </source>
</evidence>
<organism evidence="3 4">
    <name type="scientific">Aromatoleum tolulyticum</name>
    <dbReference type="NCBI Taxonomy" id="34027"/>
    <lineage>
        <taxon>Bacteria</taxon>
        <taxon>Pseudomonadati</taxon>
        <taxon>Pseudomonadota</taxon>
        <taxon>Betaproteobacteria</taxon>
        <taxon>Rhodocyclales</taxon>
        <taxon>Rhodocyclaceae</taxon>
        <taxon>Aromatoleum</taxon>
    </lineage>
</organism>
<reference evidence="4" key="1">
    <citation type="submission" date="2017-01" db="EMBL/GenBank/DDBJ databases">
        <authorList>
            <person name="Varghese N."/>
            <person name="Submissions S."/>
        </authorList>
    </citation>
    <scope>NUCLEOTIDE SEQUENCE [LARGE SCALE GENOMIC DNA]</scope>
    <source>
        <strain evidence="4">ATCC 51758</strain>
    </source>
</reference>
<proteinExistence type="predicted"/>
<sequence>MSSTYERRDQTAGTTPHELTPEPAARKRPPFFPAALPDETLASRVSRYHVQRGHQTTHATYRELFESAPFSLTYWVPPKLERLAAKLPGRASDNLTALYRESTLLPLFQQFAGGRYTVDRAAGSPEAAAVELPRRIVGESGTTHLCPTCLVDDLQEWGTSYIHREHQIPGITCCWKHGVKLIDRCPICRCPFESPKNLILGLWQSCHCGNEIIEVAPSVHEEAPTSEVEFAQFAMALLPAPGTAISTDALVALYRHRARELGFSRGSNINRIDLFAAVEEHFGAELLARIDPAYRADRRSGWFHVLCPSAAADVPVNRHLALAAFLFREANLFIQARDTASAEWQVRRQVKPRLRETSIVDPANTAGIPKTADALIDKLTSLARRHGLDVDALWVRHFAMMKRAVRVAPDAAAQIEARLATRPIAGTAAIGASALRDPTQDATDARWAEALQRAAAGLYAGPGKPVKVTKHRIVNAALFRGESWPSADAFPRSRAALETHEESIWHFYMRRLLWALNVLGSADVAKCNILSVAGIEHHKGEAVLQYLVRTGATHKAAIAPAPILPKQLDIPTNWIGPCPERTFQRAGRGYVPRRTKRHDLHG</sequence>
<dbReference type="Pfam" id="PF06527">
    <property type="entry name" value="TniQ"/>
    <property type="match status" value="1"/>
</dbReference>
<dbReference type="EMBL" id="FTMD01000006">
    <property type="protein sequence ID" value="SIQ68019.1"/>
    <property type="molecule type" value="Genomic_DNA"/>
</dbReference>
<feature type="compositionally biased region" description="Basic and acidic residues" evidence="1">
    <location>
        <begin position="1"/>
        <end position="10"/>
    </location>
</feature>
<feature type="domain" description="TniQ" evidence="2">
    <location>
        <begin position="30"/>
        <end position="181"/>
    </location>
</feature>
<accession>A0A1N6UQY6</accession>
<name>A0A1N6UQY6_9RHOO</name>
<dbReference type="Proteomes" id="UP000186819">
    <property type="component" value="Unassembled WGS sequence"/>
</dbReference>